<dbReference type="SUPFAM" id="SSF52343">
    <property type="entry name" value="Ferredoxin reductase-like, C-terminal NADP-linked domain"/>
    <property type="match status" value="1"/>
</dbReference>
<keyword evidence="16" id="KW-1185">Reference proteome</keyword>
<evidence type="ECO:0000259" key="14">
    <source>
        <dbReference type="PROSITE" id="PS51384"/>
    </source>
</evidence>
<feature type="transmembrane region" description="Helical" evidence="13">
    <location>
        <begin position="183"/>
        <end position="202"/>
    </location>
</feature>
<protein>
    <recommendedName>
        <fullName evidence="3">ferric-chelate reductase (NADPH)</fullName>
        <ecNumber evidence="3">1.16.1.9</ecNumber>
    </recommendedName>
</protein>
<keyword evidence="10" id="KW-0406">Ion transport</keyword>
<dbReference type="GO" id="GO:0006826">
    <property type="term" value="P:iron ion transport"/>
    <property type="evidence" value="ECO:0007669"/>
    <property type="project" value="TreeGrafter"/>
</dbReference>
<comment type="similarity">
    <text evidence="2">Belongs to the ferric reductase (FRE) family.</text>
</comment>
<proteinExistence type="inferred from homology"/>
<reference evidence="15 16" key="1">
    <citation type="journal article" date="2020" name="G3 (Bethesda)">
        <title>Genetic Underpinnings of Host Manipulation by Ophiocordyceps as Revealed by Comparative Transcriptomics.</title>
        <authorList>
            <person name="Will I."/>
            <person name="Das B."/>
            <person name="Trinh T."/>
            <person name="Brachmann A."/>
            <person name="Ohm R.A."/>
            <person name="de Bekker C."/>
        </authorList>
    </citation>
    <scope>NUCLEOTIDE SEQUENCE [LARGE SCALE GENOMIC DNA]</scope>
    <source>
        <strain evidence="15 16">EC05</strain>
    </source>
</reference>
<dbReference type="GO" id="GO:0005886">
    <property type="term" value="C:plasma membrane"/>
    <property type="evidence" value="ECO:0007669"/>
    <property type="project" value="UniProtKB-SubCell"/>
</dbReference>
<feature type="transmembrane region" description="Helical" evidence="13">
    <location>
        <begin position="30"/>
        <end position="52"/>
    </location>
</feature>
<accession>A0A8H4QAZ8</accession>
<dbReference type="SUPFAM" id="SSF63380">
    <property type="entry name" value="Riboflavin synthase domain-like"/>
    <property type="match status" value="1"/>
</dbReference>
<dbReference type="InterPro" id="IPR051410">
    <property type="entry name" value="Ferric/Cupric_Reductase"/>
</dbReference>
<comment type="caution">
    <text evidence="15">The sequence shown here is derived from an EMBL/GenBank/DDBJ whole genome shotgun (WGS) entry which is preliminary data.</text>
</comment>
<evidence type="ECO:0000256" key="13">
    <source>
        <dbReference type="SAM" id="Phobius"/>
    </source>
</evidence>
<evidence type="ECO:0000256" key="1">
    <source>
        <dbReference type="ARBA" id="ARBA00004651"/>
    </source>
</evidence>
<name>A0A8H4QAZ8_9HYPO</name>
<keyword evidence="11 13" id="KW-0472">Membrane</keyword>
<comment type="catalytic activity">
    <reaction evidence="12">
        <text>2 a Fe(II)-siderophore + NADP(+) + H(+) = 2 a Fe(III)-siderophore + NADPH</text>
        <dbReference type="Rhea" id="RHEA:28795"/>
        <dbReference type="Rhea" id="RHEA-COMP:11342"/>
        <dbReference type="Rhea" id="RHEA-COMP:11344"/>
        <dbReference type="ChEBI" id="CHEBI:15378"/>
        <dbReference type="ChEBI" id="CHEBI:29033"/>
        <dbReference type="ChEBI" id="CHEBI:29034"/>
        <dbReference type="ChEBI" id="CHEBI:57783"/>
        <dbReference type="ChEBI" id="CHEBI:58349"/>
        <dbReference type="EC" id="1.16.1.9"/>
    </reaction>
</comment>
<evidence type="ECO:0000256" key="4">
    <source>
        <dbReference type="ARBA" id="ARBA00022448"/>
    </source>
</evidence>
<dbReference type="PANTHER" id="PTHR32361">
    <property type="entry name" value="FERRIC/CUPRIC REDUCTASE TRANSMEMBRANE COMPONENT"/>
    <property type="match status" value="1"/>
</dbReference>
<dbReference type="PANTHER" id="PTHR32361:SF12">
    <property type="entry name" value="PUTATIVE (AFU_ORTHOLOGUE AFUA_1G14340)-RELATED"/>
    <property type="match status" value="1"/>
</dbReference>
<dbReference type="OrthoDB" id="4494341at2759"/>
<comment type="subcellular location">
    <subcellularLocation>
        <location evidence="1">Cell membrane</location>
        <topology evidence="1">Multi-pass membrane protein</topology>
    </subcellularLocation>
</comment>
<keyword evidence="4" id="KW-0813">Transport</keyword>
<dbReference type="InterPro" id="IPR017927">
    <property type="entry name" value="FAD-bd_FR_type"/>
</dbReference>
<keyword evidence="9" id="KW-0560">Oxidoreductase</keyword>
<keyword evidence="6 13" id="KW-0812">Transmembrane</keyword>
<keyword evidence="5" id="KW-1003">Cell membrane</keyword>
<dbReference type="GO" id="GO:0052851">
    <property type="term" value="F:ferric-chelate reductase (NADPH) activity"/>
    <property type="evidence" value="ECO:0007669"/>
    <property type="project" value="UniProtKB-EC"/>
</dbReference>
<dbReference type="Proteomes" id="UP000562929">
    <property type="component" value="Unassembled WGS sequence"/>
</dbReference>
<evidence type="ECO:0000256" key="11">
    <source>
        <dbReference type="ARBA" id="ARBA00023136"/>
    </source>
</evidence>
<dbReference type="AlphaFoldDB" id="A0A8H4QAZ8"/>
<evidence type="ECO:0000256" key="2">
    <source>
        <dbReference type="ARBA" id="ARBA00006278"/>
    </source>
</evidence>
<feature type="domain" description="FAD-binding FR-type" evidence="14">
    <location>
        <begin position="295"/>
        <end position="440"/>
    </location>
</feature>
<dbReference type="GO" id="GO:0015677">
    <property type="term" value="P:copper ion import"/>
    <property type="evidence" value="ECO:0007669"/>
    <property type="project" value="TreeGrafter"/>
</dbReference>
<feature type="transmembrane region" description="Helical" evidence="13">
    <location>
        <begin position="107"/>
        <end position="125"/>
    </location>
</feature>
<keyword evidence="8 13" id="KW-1133">Transmembrane helix</keyword>
<keyword evidence="7" id="KW-0249">Electron transport</keyword>
<dbReference type="Pfam" id="PF08022">
    <property type="entry name" value="FAD_binding_8"/>
    <property type="match status" value="1"/>
</dbReference>
<evidence type="ECO:0000256" key="6">
    <source>
        <dbReference type="ARBA" id="ARBA00022692"/>
    </source>
</evidence>
<dbReference type="SFLD" id="SFLDS00052">
    <property type="entry name" value="Ferric_Reductase_Domain"/>
    <property type="match status" value="1"/>
</dbReference>
<evidence type="ECO:0000256" key="10">
    <source>
        <dbReference type="ARBA" id="ARBA00023065"/>
    </source>
</evidence>
<sequence length="591" mass="65984">MKTTAEAGAESTILPYYTGLNGVDLTTNTLFAHLLWLTMGVVALAVLGVRLAERLKRRHGRASTTQWRWTPSFKKHLLYAPLFIKRHNREFRPLPSLNWGTLPSRPYAILLTVYLALNVAALLVLRLNRGNANGYAVMAELRGRSGTLAVANMVPLVVLAGRNNPLIRLLGISFDSYNMLHRWLGRLAVVHIVIHVACWMEVASADGGLRHAFALVSRRGGLFLTSGMAGAMAAVVLLLLSVAPFRHAFYETFLNLHILLALAVLSTTWIHCASAEIDRGLPQLPWIIAIVLIWLMERVARVARTVWLHWPKGIASLALCEALPGQITRLTVQLPRFIEVKPGTHAFLRIWGVDFWQSHPFSIAWVHHHHHHHHVHSPNGRRLLGPYKSSDRSEAVTLLTFLVRARDGATRKLLDEAGRDEKGVRLLVTMEGPYAGSHDLGSYRHLVLIAASTGITHQLSYVKPLLEGCNAVRRLLLCWIIRDREWIEWVRPYIDAISRMPGSEHVVSFQVFITRHHGVSVGDTATMPLVRLRSGRPDVARLVEDEVSRAGGDMCVSVCGAGALADDVREAVRAVQGRRVVVDFIEECFTW</sequence>
<dbReference type="GO" id="GO:0006879">
    <property type="term" value="P:intracellular iron ion homeostasis"/>
    <property type="evidence" value="ECO:0007669"/>
    <property type="project" value="TreeGrafter"/>
</dbReference>
<evidence type="ECO:0000256" key="3">
    <source>
        <dbReference type="ARBA" id="ARBA00012668"/>
    </source>
</evidence>
<evidence type="ECO:0000256" key="5">
    <source>
        <dbReference type="ARBA" id="ARBA00022475"/>
    </source>
</evidence>
<evidence type="ECO:0000256" key="9">
    <source>
        <dbReference type="ARBA" id="ARBA00023002"/>
    </source>
</evidence>
<dbReference type="Gene3D" id="3.40.50.80">
    <property type="entry name" value="Nucleotide-binding domain of ferredoxin-NADP reductase (FNR) module"/>
    <property type="match status" value="1"/>
</dbReference>
<gene>
    <name evidence="15" type="ORF">GQ602_002725</name>
</gene>
<dbReference type="EC" id="1.16.1.9" evidence="3"/>
<dbReference type="SFLD" id="SFLDG01168">
    <property type="entry name" value="Ferric_reductase_subgroup_(FRE"/>
    <property type="match status" value="1"/>
</dbReference>
<dbReference type="EMBL" id="JAACLJ010000002">
    <property type="protein sequence ID" value="KAF4592426.1"/>
    <property type="molecule type" value="Genomic_DNA"/>
</dbReference>
<dbReference type="InterPro" id="IPR013112">
    <property type="entry name" value="FAD-bd_8"/>
</dbReference>
<feature type="transmembrane region" description="Helical" evidence="13">
    <location>
        <begin position="222"/>
        <end position="240"/>
    </location>
</feature>
<evidence type="ECO:0000256" key="7">
    <source>
        <dbReference type="ARBA" id="ARBA00022982"/>
    </source>
</evidence>
<dbReference type="InterPro" id="IPR013121">
    <property type="entry name" value="Fe_red_NAD-bd_6"/>
</dbReference>
<evidence type="ECO:0000256" key="8">
    <source>
        <dbReference type="ARBA" id="ARBA00022989"/>
    </source>
</evidence>
<dbReference type="CDD" id="cd06186">
    <property type="entry name" value="NOX_Duox_like_FAD_NADP"/>
    <property type="match status" value="1"/>
</dbReference>
<organism evidence="15 16">
    <name type="scientific">Ophiocordyceps camponoti-floridani</name>
    <dbReference type="NCBI Taxonomy" id="2030778"/>
    <lineage>
        <taxon>Eukaryota</taxon>
        <taxon>Fungi</taxon>
        <taxon>Dikarya</taxon>
        <taxon>Ascomycota</taxon>
        <taxon>Pezizomycotina</taxon>
        <taxon>Sordariomycetes</taxon>
        <taxon>Hypocreomycetidae</taxon>
        <taxon>Hypocreales</taxon>
        <taxon>Ophiocordycipitaceae</taxon>
        <taxon>Ophiocordyceps</taxon>
    </lineage>
</organism>
<dbReference type="Pfam" id="PF08030">
    <property type="entry name" value="NAD_binding_6"/>
    <property type="match status" value="1"/>
</dbReference>
<dbReference type="Pfam" id="PF01794">
    <property type="entry name" value="Ferric_reduct"/>
    <property type="match status" value="1"/>
</dbReference>
<evidence type="ECO:0000313" key="15">
    <source>
        <dbReference type="EMBL" id="KAF4592426.1"/>
    </source>
</evidence>
<evidence type="ECO:0000313" key="16">
    <source>
        <dbReference type="Proteomes" id="UP000562929"/>
    </source>
</evidence>
<dbReference type="InterPro" id="IPR013130">
    <property type="entry name" value="Fe3_Rdtase_TM_dom"/>
</dbReference>
<dbReference type="InterPro" id="IPR039261">
    <property type="entry name" value="FNR_nucleotide-bd"/>
</dbReference>
<feature type="transmembrane region" description="Helical" evidence="13">
    <location>
        <begin position="252"/>
        <end position="271"/>
    </location>
</feature>
<evidence type="ECO:0000256" key="12">
    <source>
        <dbReference type="ARBA" id="ARBA00048483"/>
    </source>
</evidence>
<dbReference type="PROSITE" id="PS51384">
    <property type="entry name" value="FAD_FR"/>
    <property type="match status" value="1"/>
</dbReference>
<dbReference type="InterPro" id="IPR017938">
    <property type="entry name" value="Riboflavin_synthase-like_b-brl"/>
</dbReference>